<keyword evidence="4" id="KW-1185">Reference proteome</keyword>
<dbReference type="InterPro" id="IPR006566">
    <property type="entry name" value="FBD"/>
</dbReference>
<dbReference type="CDD" id="cd22160">
    <property type="entry name" value="F-box_AtFBL13-like"/>
    <property type="match status" value="1"/>
</dbReference>
<evidence type="ECO:0000313" key="4">
    <source>
        <dbReference type="Proteomes" id="UP000594261"/>
    </source>
</evidence>
<dbReference type="RefSeq" id="XP_030951035.1">
    <property type="nucleotide sequence ID" value="XM_031095175.1"/>
</dbReference>
<dbReference type="SUPFAM" id="SSF52047">
    <property type="entry name" value="RNI-like"/>
    <property type="match status" value="1"/>
</dbReference>
<evidence type="ECO:0000256" key="1">
    <source>
        <dbReference type="SAM" id="MobiDB-lite"/>
    </source>
</evidence>
<feature type="region of interest" description="Disordered" evidence="1">
    <location>
        <begin position="1"/>
        <end position="25"/>
    </location>
</feature>
<proteinExistence type="predicted"/>
<dbReference type="Pfam" id="PF24758">
    <property type="entry name" value="LRR_At5g56370"/>
    <property type="match status" value="1"/>
</dbReference>
<sequence length="484" mass="55798">MEQRQRIERPERAKRRDQKQRKRLSTARRNAFTTNTDIISDLPDSLLSHILSFLPTRNSVATSILSSRWRPLWTLVPALHLVQRKLTHNPDYSFADIVSGILTVRDSISDPMPLHKLIIYWYQNCLPSNVNTWLRATNLRDLQELDLHIFNNVHQPLELPRSIYFSTTLVVLILMASILLNPPPACVLPCLRILELTRVKFANRDSLSTFLTACPALLSLSLTLCGSNFEHWDEFNVVVLVPTLKTLRLHWHVQSSSYKFQINTPALEYFNFGGFLNGDNVVENLPSVVECVLQFEQCVLMDVKVYAKRVRDFMGPLCNVISMEFSTITAQILCHDFNREDGPTFYNLSSLKLFGGISSEWYAWREVRLLLFRAPKLQILTFEWKHLFGLSIYKPNPYLEEPLDAPECLSSHLTTCHYKGFEGKEEEMELVRQILEAAKVLKSMKISVTSCLGLKSKLLIREKLGKFQRSSQNCEIAFEEGRFT</sequence>
<dbReference type="AlphaFoldDB" id="A0A7N2KRR3"/>
<feature type="domain" description="F-box" evidence="2">
    <location>
        <begin position="36"/>
        <end position="86"/>
    </location>
</feature>
<dbReference type="InterPro" id="IPR053781">
    <property type="entry name" value="F-box_AtFBL13-like"/>
</dbReference>
<dbReference type="GeneID" id="115974696"/>
<dbReference type="InterPro" id="IPR036047">
    <property type="entry name" value="F-box-like_dom_sf"/>
</dbReference>
<dbReference type="Gramene" id="QL02p004219:mrna">
    <property type="protein sequence ID" value="QL02p004219:mrna"/>
    <property type="gene ID" value="QL02p004219"/>
</dbReference>
<dbReference type="InParanoid" id="A0A7N2KRR3"/>
<name>A0A7N2KRR3_QUELO</name>
<dbReference type="Pfam" id="PF00646">
    <property type="entry name" value="F-box"/>
    <property type="match status" value="1"/>
</dbReference>
<gene>
    <name evidence="3" type="primary">LOC115974696</name>
</gene>
<evidence type="ECO:0000259" key="2">
    <source>
        <dbReference type="PROSITE" id="PS50181"/>
    </source>
</evidence>
<dbReference type="EnsemblPlants" id="QL02p004219:mrna">
    <property type="protein sequence ID" value="QL02p004219:mrna"/>
    <property type="gene ID" value="QL02p004219"/>
</dbReference>
<dbReference type="OMA" id="DIEIWFR"/>
<dbReference type="InterPro" id="IPR055411">
    <property type="entry name" value="LRR_FXL15/At3g58940/PEG3-like"/>
</dbReference>
<dbReference type="Gene3D" id="1.20.1280.50">
    <property type="match status" value="1"/>
</dbReference>
<dbReference type="SUPFAM" id="SSF81383">
    <property type="entry name" value="F-box domain"/>
    <property type="match status" value="1"/>
</dbReference>
<dbReference type="InterPro" id="IPR050232">
    <property type="entry name" value="FBL13/AtMIF1-like"/>
</dbReference>
<dbReference type="InterPro" id="IPR001810">
    <property type="entry name" value="F-box_dom"/>
</dbReference>
<feature type="compositionally biased region" description="Basic residues" evidence="1">
    <location>
        <begin position="12"/>
        <end position="25"/>
    </location>
</feature>
<feature type="compositionally biased region" description="Basic and acidic residues" evidence="1">
    <location>
        <begin position="1"/>
        <end position="11"/>
    </location>
</feature>
<reference evidence="4" key="1">
    <citation type="journal article" date="2016" name="G3 (Bethesda)">
        <title>First Draft Assembly and Annotation of the Genome of a California Endemic Oak Quercus lobata Nee (Fagaceae).</title>
        <authorList>
            <person name="Sork V.L."/>
            <person name="Fitz-Gibbon S.T."/>
            <person name="Puiu D."/>
            <person name="Crepeau M."/>
            <person name="Gugger P.F."/>
            <person name="Sherman R."/>
            <person name="Stevens K."/>
            <person name="Langley C.H."/>
            <person name="Pellegrini M."/>
            <person name="Salzberg S.L."/>
        </authorList>
    </citation>
    <scope>NUCLEOTIDE SEQUENCE [LARGE SCALE GENOMIC DNA]</scope>
    <source>
        <strain evidence="4">cv. SW786</strain>
    </source>
</reference>
<dbReference type="PANTHER" id="PTHR31900">
    <property type="entry name" value="F-BOX/RNI SUPERFAMILY PROTEIN-RELATED"/>
    <property type="match status" value="1"/>
</dbReference>
<dbReference type="OrthoDB" id="1092136at2759"/>
<dbReference type="KEGG" id="qlo:115974696"/>
<dbReference type="PANTHER" id="PTHR31900:SF34">
    <property type="entry name" value="EMB|CAB62440.1-RELATED"/>
    <property type="match status" value="1"/>
</dbReference>
<accession>A0A7N2KRR3</accession>
<dbReference type="FunCoup" id="A0A7N2KRR3">
    <property type="interactions" value="1643"/>
</dbReference>
<dbReference type="PROSITE" id="PS50181">
    <property type="entry name" value="FBOX"/>
    <property type="match status" value="1"/>
</dbReference>
<dbReference type="Proteomes" id="UP000594261">
    <property type="component" value="Chromosome 2"/>
</dbReference>
<protein>
    <recommendedName>
        <fullName evidence="2">F-box domain-containing protein</fullName>
    </recommendedName>
</protein>
<evidence type="ECO:0000313" key="3">
    <source>
        <dbReference type="EnsemblPlants" id="QL02p004219:mrna"/>
    </source>
</evidence>
<dbReference type="Pfam" id="PF08387">
    <property type="entry name" value="FBD"/>
    <property type="match status" value="1"/>
</dbReference>
<reference evidence="3" key="2">
    <citation type="submission" date="2021-01" db="UniProtKB">
        <authorList>
            <consortium name="EnsemblPlants"/>
        </authorList>
    </citation>
    <scope>IDENTIFICATION</scope>
</reference>
<organism evidence="3 4">
    <name type="scientific">Quercus lobata</name>
    <name type="common">Valley oak</name>
    <dbReference type="NCBI Taxonomy" id="97700"/>
    <lineage>
        <taxon>Eukaryota</taxon>
        <taxon>Viridiplantae</taxon>
        <taxon>Streptophyta</taxon>
        <taxon>Embryophyta</taxon>
        <taxon>Tracheophyta</taxon>
        <taxon>Spermatophyta</taxon>
        <taxon>Magnoliopsida</taxon>
        <taxon>eudicotyledons</taxon>
        <taxon>Gunneridae</taxon>
        <taxon>Pentapetalae</taxon>
        <taxon>rosids</taxon>
        <taxon>fabids</taxon>
        <taxon>Fagales</taxon>
        <taxon>Fagaceae</taxon>
        <taxon>Quercus</taxon>
    </lineage>
</organism>
<dbReference type="SMART" id="SM00579">
    <property type="entry name" value="FBD"/>
    <property type="match status" value="1"/>
</dbReference>